<evidence type="ECO:0000313" key="1">
    <source>
        <dbReference type="EMBL" id="DAD29447.1"/>
    </source>
</evidence>
<dbReference type="EMBL" id="DUZY01000002">
    <property type="protein sequence ID" value="DAD29447.1"/>
    <property type="molecule type" value="Genomic_DNA"/>
</dbReference>
<accession>A0A822YAK7</accession>
<protein>
    <submittedName>
        <fullName evidence="1">Uncharacterized protein</fullName>
    </submittedName>
</protein>
<reference evidence="1 2" key="1">
    <citation type="journal article" date="2020" name="Mol. Biol. Evol.">
        <title>Distinct Expression and Methylation Patterns for Genes with Different Fates following a Single Whole-Genome Duplication in Flowering Plants.</title>
        <authorList>
            <person name="Shi T."/>
            <person name="Rahmani R.S."/>
            <person name="Gugger P.F."/>
            <person name="Wang M."/>
            <person name="Li H."/>
            <person name="Zhang Y."/>
            <person name="Li Z."/>
            <person name="Wang Q."/>
            <person name="Van de Peer Y."/>
            <person name="Marchal K."/>
            <person name="Chen J."/>
        </authorList>
    </citation>
    <scope>NUCLEOTIDE SEQUENCE [LARGE SCALE GENOMIC DNA]</scope>
    <source>
        <tissue evidence="1">Leaf</tissue>
    </source>
</reference>
<dbReference type="Proteomes" id="UP000607653">
    <property type="component" value="Unassembled WGS sequence"/>
</dbReference>
<gene>
    <name evidence="1" type="ORF">HUJ06_030915</name>
</gene>
<sequence length="125" mass="14250">MSLVGRRGRLPRPTLLGRTSHIDIDDTKERLEELPTRESTKSTDTKAQIAGWLVKTTDTVWDMRISFKLSKGVLLPGNVREYNNQALMMLGDKLIQCLMMVLIGKVDLSSRQYEVVRRDVESSWG</sequence>
<keyword evidence="2" id="KW-1185">Reference proteome</keyword>
<organism evidence="1 2">
    <name type="scientific">Nelumbo nucifera</name>
    <name type="common">Sacred lotus</name>
    <dbReference type="NCBI Taxonomy" id="4432"/>
    <lineage>
        <taxon>Eukaryota</taxon>
        <taxon>Viridiplantae</taxon>
        <taxon>Streptophyta</taxon>
        <taxon>Embryophyta</taxon>
        <taxon>Tracheophyta</taxon>
        <taxon>Spermatophyta</taxon>
        <taxon>Magnoliopsida</taxon>
        <taxon>Proteales</taxon>
        <taxon>Nelumbonaceae</taxon>
        <taxon>Nelumbo</taxon>
    </lineage>
</organism>
<evidence type="ECO:0000313" key="2">
    <source>
        <dbReference type="Proteomes" id="UP000607653"/>
    </source>
</evidence>
<name>A0A822YAK7_NELNU</name>
<proteinExistence type="predicted"/>
<comment type="caution">
    <text evidence="1">The sequence shown here is derived from an EMBL/GenBank/DDBJ whole genome shotgun (WGS) entry which is preliminary data.</text>
</comment>
<dbReference type="AlphaFoldDB" id="A0A822YAK7"/>